<evidence type="ECO:0000313" key="3">
    <source>
        <dbReference type="Proteomes" id="UP000597507"/>
    </source>
</evidence>
<dbReference type="Proteomes" id="UP000597507">
    <property type="component" value="Unassembled WGS sequence"/>
</dbReference>
<dbReference type="RefSeq" id="WP_188899296.1">
    <property type="nucleotide sequence ID" value="NZ_BMKS01000003.1"/>
</dbReference>
<reference evidence="2 3" key="1">
    <citation type="journal article" date="2014" name="Int. J. Syst. Evol. Microbiol.">
        <title>Complete genome sequence of Corynebacterium casei LMG S-19264T (=DSM 44701T), isolated from a smear-ripened cheese.</title>
        <authorList>
            <consortium name="US DOE Joint Genome Institute (JGI-PGF)"/>
            <person name="Walter F."/>
            <person name="Albersmeier A."/>
            <person name="Kalinowski J."/>
            <person name="Ruckert C."/>
        </authorList>
    </citation>
    <scope>NUCLEOTIDE SEQUENCE [LARGE SCALE GENOMIC DNA]</scope>
    <source>
        <strain evidence="2 3">CGMCC 1.16330</strain>
    </source>
</reference>
<name>A0A8J2ZAL5_9PROT</name>
<comment type="caution">
    <text evidence="2">The sequence shown here is derived from an EMBL/GenBank/DDBJ whole genome shotgun (WGS) entry which is preliminary data.</text>
</comment>
<keyword evidence="3" id="KW-1185">Reference proteome</keyword>
<dbReference type="PROSITE" id="PS51257">
    <property type="entry name" value="PROKAR_LIPOPROTEIN"/>
    <property type="match status" value="1"/>
</dbReference>
<gene>
    <name evidence="2" type="ORF">GCM10010964_14080</name>
</gene>
<dbReference type="AlphaFoldDB" id="A0A8J2ZAL5"/>
<dbReference type="EMBL" id="BMKS01000003">
    <property type="protein sequence ID" value="GGG27331.1"/>
    <property type="molecule type" value="Genomic_DNA"/>
</dbReference>
<organism evidence="2 3">
    <name type="scientific">Caldovatus sediminis</name>
    <dbReference type="NCBI Taxonomy" id="2041189"/>
    <lineage>
        <taxon>Bacteria</taxon>
        <taxon>Pseudomonadati</taxon>
        <taxon>Pseudomonadota</taxon>
        <taxon>Alphaproteobacteria</taxon>
        <taxon>Acetobacterales</taxon>
        <taxon>Roseomonadaceae</taxon>
        <taxon>Caldovatus</taxon>
    </lineage>
</organism>
<sequence length="146" mass="15580">MRPLARPVLAIGLTLAAGGCADAYYNGYYERYGYGYDYAPGIVPYGGLLYGYTAPSYRYVEPRRYAPPPPPRFAPPPPPAASVPRWGPPPAARPPLPPPAPPPVAAPRLRPPPAPGQAYVPPTVGPGTYARRYLQQRGTPEVGTGN</sequence>
<feature type="region of interest" description="Disordered" evidence="1">
    <location>
        <begin position="65"/>
        <end position="146"/>
    </location>
</feature>
<evidence type="ECO:0000313" key="2">
    <source>
        <dbReference type="EMBL" id="GGG27331.1"/>
    </source>
</evidence>
<accession>A0A8J2ZAL5</accession>
<evidence type="ECO:0000256" key="1">
    <source>
        <dbReference type="SAM" id="MobiDB-lite"/>
    </source>
</evidence>
<proteinExistence type="predicted"/>
<protein>
    <submittedName>
        <fullName evidence="2">Uncharacterized protein</fullName>
    </submittedName>
</protein>
<feature type="compositionally biased region" description="Pro residues" evidence="1">
    <location>
        <begin position="65"/>
        <end position="115"/>
    </location>
</feature>